<reference evidence="2 3" key="1">
    <citation type="submission" date="2024-09" db="EMBL/GenBank/DDBJ databases">
        <title>Chromosome-scale assembly of Riccia sorocarpa.</title>
        <authorList>
            <person name="Paukszto L."/>
        </authorList>
    </citation>
    <scope>NUCLEOTIDE SEQUENCE [LARGE SCALE GENOMIC DNA]</scope>
    <source>
        <strain evidence="2">LP-2024</strain>
        <tissue evidence="2">Aerial parts of the thallus</tissue>
    </source>
</reference>
<evidence type="ECO:0000313" key="3">
    <source>
        <dbReference type="Proteomes" id="UP001633002"/>
    </source>
</evidence>
<comment type="caution">
    <text evidence="2">The sequence shown here is derived from an EMBL/GenBank/DDBJ whole genome shotgun (WGS) entry which is preliminary data.</text>
</comment>
<gene>
    <name evidence="2" type="ORF">R1sor_027225</name>
</gene>
<sequence>MDGRFVPVTALDANEFWALLDEAGVLKEPIKQEAVVAAETGLSYELAETGVWKNALIELERDLATPGRRKYKTKITALRNDRGLPVWNHRLWNYRSAPPHTPFGTLLEGADGFYRAGLGVGVGGFHFDDIPVGTTVELQSRATLRGLLRPRVDGATSYGEIPPTDGRHEQTESQAAEVQKKLGSMESTQNLIPELAKVVLKVKRNTDELSAESGKRVESLTAQLEEQRVSAEVQHGTTERIAVITEKLETQTLGVALQVKILQEAVNEHKEVSVSVYLPLPFNPS</sequence>
<proteinExistence type="predicted"/>
<name>A0ABD3GFB7_9MARC</name>
<feature type="region of interest" description="Disordered" evidence="1">
    <location>
        <begin position="154"/>
        <end position="173"/>
    </location>
</feature>
<protein>
    <submittedName>
        <fullName evidence="2">Uncharacterized protein</fullName>
    </submittedName>
</protein>
<organism evidence="2 3">
    <name type="scientific">Riccia sorocarpa</name>
    <dbReference type="NCBI Taxonomy" id="122646"/>
    <lineage>
        <taxon>Eukaryota</taxon>
        <taxon>Viridiplantae</taxon>
        <taxon>Streptophyta</taxon>
        <taxon>Embryophyta</taxon>
        <taxon>Marchantiophyta</taxon>
        <taxon>Marchantiopsida</taxon>
        <taxon>Marchantiidae</taxon>
        <taxon>Marchantiales</taxon>
        <taxon>Ricciaceae</taxon>
        <taxon>Riccia</taxon>
    </lineage>
</organism>
<accession>A0ABD3GFB7</accession>
<dbReference type="EMBL" id="JBJQOH010000008">
    <property type="protein sequence ID" value="KAL3677277.1"/>
    <property type="molecule type" value="Genomic_DNA"/>
</dbReference>
<dbReference type="AlphaFoldDB" id="A0ABD3GFB7"/>
<evidence type="ECO:0000313" key="2">
    <source>
        <dbReference type="EMBL" id="KAL3677277.1"/>
    </source>
</evidence>
<dbReference type="Proteomes" id="UP001633002">
    <property type="component" value="Unassembled WGS sequence"/>
</dbReference>
<keyword evidence="3" id="KW-1185">Reference proteome</keyword>
<evidence type="ECO:0000256" key="1">
    <source>
        <dbReference type="SAM" id="MobiDB-lite"/>
    </source>
</evidence>